<accession>A0A645J5R2</accession>
<sequence>MIIQNSGYMVFALSAHQLDQRFGMAATTVNDHSIGIQFHVYRAEKFTDCLLSDQALTWKNRKVNTHLLGQF</sequence>
<proteinExistence type="predicted"/>
<dbReference type="EMBL" id="VSSQ01131210">
    <property type="protein sequence ID" value="MPN58480.1"/>
    <property type="molecule type" value="Genomic_DNA"/>
</dbReference>
<dbReference type="AlphaFoldDB" id="A0A645J5R2"/>
<gene>
    <name evidence="1" type="ORF">SDC9_206185</name>
</gene>
<comment type="caution">
    <text evidence="1">The sequence shown here is derived from an EMBL/GenBank/DDBJ whole genome shotgun (WGS) entry which is preliminary data.</text>
</comment>
<reference evidence="1" key="1">
    <citation type="submission" date="2019-08" db="EMBL/GenBank/DDBJ databases">
        <authorList>
            <person name="Kucharzyk K."/>
            <person name="Murdoch R.W."/>
            <person name="Higgins S."/>
            <person name="Loffler F."/>
        </authorList>
    </citation>
    <scope>NUCLEOTIDE SEQUENCE</scope>
</reference>
<organism evidence="1">
    <name type="scientific">bioreactor metagenome</name>
    <dbReference type="NCBI Taxonomy" id="1076179"/>
    <lineage>
        <taxon>unclassified sequences</taxon>
        <taxon>metagenomes</taxon>
        <taxon>ecological metagenomes</taxon>
    </lineage>
</organism>
<evidence type="ECO:0000313" key="1">
    <source>
        <dbReference type="EMBL" id="MPN58480.1"/>
    </source>
</evidence>
<protein>
    <submittedName>
        <fullName evidence="1">Uncharacterized protein</fullName>
    </submittedName>
</protein>
<name>A0A645J5R2_9ZZZZ</name>